<sequence>MENVLDIEASSSRVVPPPLLRDPIELCHQCRNVFPSEPNPAIPVIADYVAGNPGNHISIGHEASTLLPLLQKAEAELVGYDEAIRQMDDAMLQLEERRTRLWKLKERLRWISRPSIRRLPPELLIRIFYTCWRDGYPLREPSQLDEYERFEQPNCRTPLVLSHVSAQWRALAFQESKLWSCIGVRFHVNDEPIVAQRIYDLTKFCLEKSKARPLHIFFYAPSLFDQGARVPYDPTLHRPVLAELYRHYERWGSGVLRLHGEDPHLPNEFPALEFLIVHRATMSAGLTAAQPLYATRLRILETARMDARLLSGYQHMHALERFSTDEPSIDLILGILQCSPKLREVKLNPRTLMTYQHRLAADTNPIPALIPHLESLDVSHFHYASAILPYLTLPSLTSFKASGEALSYHVNAPEFVEFLRRSRPPLDSLDINGVALFPGELTRSLSLVPSITKLHVVDMSMMNLIIGRDFLQEMTISSSASGVVLLPNLLDLSLSAQSCSLDGAILVDMVRSRVFGFGGARLRNFTMKCREPALDREIRNELLELVGENLGVDVQD</sequence>
<dbReference type="EMBL" id="LATX01001734">
    <property type="protein sequence ID" value="KTB38689.1"/>
    <property type="molecule type" value="Genomic_DNA"/>
</dbReference>
<evidence type="ECO:0000313" key="3">
    <source>
        <dbReference type="Proteomes" id="UP000054988"/>
    </source>
</evidence>
<organism evidence="2 3">
    <name type="scientific">Moniliophthora roreri</name>
    <name type="common">Frosty pod rot fungus</name>
    <name type="synonym">Monilia roreri</name>
    <dbReference type="NCBI Taxonomy" id="221103"/>
    <lineage>
        <taxon>Eukaryota</taxon>
        <taxon>Fungi</taxon>
        <taxon>Dikarya</taxon>
        <taxon>Basidiomycota</taxon>
        <taxon>Agaricomycotina</taxon>
        <taxon>Agaricomycetes</taxon>
        <taxon>Agaricomycetidae</taxon>
        <taxon>Agaricales</taxon>
        <taxon>Marasmiineae</taxon>
        <taxon>Marasmiaceae</taxon>
        <taxon>Moniliophthora</taxon>
    </lineage>
</organism>
<comment type="caution">
    <text evidence="2">The sequence shown here is derived from an EMBL/GenBank/DDBJ whole genome shotgun (WGS) entry which is preliminary data.</text>
</comment>
<evidence type="ECO:0000313" key="2">
    <source>
        <dbReference type="EMBL" id="KTB38689.1"/>
    </source>
</evidence>
<gene>
    <name evidence="2" type="ORF">WG66_8694</name>
</gene>
<proteinExistence type="predicted"/>
<dbReference type="AlphaFoldDB" id="A0A0W0FQZ0"/>
<evidence type="ECO:0000256" key="1">
    <source>
        <dbReference type="SAM" id="Coils"/>
    </source>
</evidence>
<protein>
    <submittedName>
        <fullName evidence="2">Uncharacterized protein</fullName>
    </submittedName>
</protein>
<keyword evidence="1" id="KW-0175">Coiled coil</keyword>
<feature type="coiled-coil region" evidence="1">
    <location>
        <begin position="70"/>
        <end position="100"/>
    </location>
</feature>
<accession>A0A0W0FQZ0</accession>
<dbReference type="Gene3D" id="1.20.1280.50">
    <property type="match status" value="1"/>
</dbReference>
<reference evidence="2 3" key="1">
    <citation type="submission" date="2015-12" db="EMBL/GenBank/DDBJ databases">
        <title>Draft genome sequence of Moniliophthora roreri, the causal agent of frosty pod rot of cacao.</title>
        <authorList>
            <person name="Aime M.C."/>
            <person name="Diaz-Valderrama J.R."/>
            <person name="Kijpornyongpan T."/>
            <person name="Phillips-Mora W."/>
        </authorList>
    </citation>
    <scope>NUCLEOTIDE SEQUENCE [LARGE SCALE GENOMIC DNA]</scope>
    <source>
        <strain evidence="2 3">MCA 2952</strain>
    </source>
</reference>
<dbReference type="Proteomes" id="UP000054988">
    <property type="component" value="Unassembled WGS sequence"/>
</dbReference>
<name>A0A0W0FQZ0_MONRR</name>